<dbReference type="InterPro" id="IPR057727">
    <property type="entry name" value="WCX_dom"/>
</dbReference>
<dbReference type="InterPro" id="IPR001034">
    <property type="entry name" value="DeoR_HTH"/>
</dbReference>
<dbReference type="InterPro" id="IPR036390">
    <property type="entry name" value="WH_DNA-bd_sf"/>
</dbReference>
<dbReference type="PROSITE" id="PS51000">
    <property type="entry name" value="HTH_DEOR_2"/>
    <property type="match status" value="1"/>
</dbReference>
<dbReference type="Pfam" id="PF13280">
    <property type="entry name" value="WYL"/>
    <property type="match status" value="1"/>
</dbReference>
<dbReference type="EMBL" id="MBLM01000002">
    <property type="protein sequence ID" value="OHV46531.1"/>
    <property type="molecule type" value="Genomic_DNA"/>
</dbReference>
<dbReference type="GO" id="GO:0003677">
    <property type="term" value="F:DNA binding"/>
    <property type="evidence" value="ECO:0007669"/>
    <property type="project" value="UniProtKB-KW"/>
</dbReference>
<dbReference type="AlphaFoldDB" id="A0A1S1RL68"/>
<dbReference type="InterPro" id="IPR018356">
    <property type="entry name" value="Tscrpt_reg_HTH_DeoR_CS"/>
</dbReference>
<gene>
    <name evidence="6" type="ORF">CC117_01825</name>
</gene>
<dbReference type="PROSITE" id="PS52050">
    <property type="entry name" value="WYL"/>
    <property type="match status" value="1"/>
</dbReference>
<name>A0A1S1RL68_9ACTN</name>
<feature type="chain" id="PRO_5010247577" evidence="4">
    <location>
        <begin position="22"/>
        <end position="328"/>
    </location>
</feature>
<keyword evidence="4" id="KW-0732">Signal</keyword>
<dbReference type="PANTHER" id="PTHR34580:SF1">
    <property type="entry name" value="PROTEIN PAFC"/>
    <property type="match status" value="1"/>
</dbReference>
<organism evidence="6 7">
    <name type="scientific">Parafrankia colletiae</name>
    <dbReference type="NCBI Taxonomy" id="573497"/>
    <lineage>
        <taxon>Bacteria</taxon>
        <taxon>Bacillati</taxon>
        <taxon>Actinomycetota</taxon>
        <taxon>Actinomycetes</taxon>
        <taxon>Frankiales</taxon>
        <taxon>Frankiaceae</taxon>
        <taxon>Parafrankia</taxon>
    </lineage>
</organism>
<dbReference type="InterPro" id="IPR028349">
    <property type="entry name" value="PafC-like"/>
</dbReference>
<dbReference type="Gene3D" id="1.10.10.10">
    <property type="entry name" value="Winged helix-like DNA-binding domain superfamily/Winged helix DNA-binding domain"/>
    <property type="match status" value="1"/>
</dbReference>
<keyword evidence="7" id="KW-1185">Reference proteome</keyword>
<reference evidence="7" key="1">
    <citation type="submission" date="2016-07" db="EMBL/GenBank/DDBJ databases">
        <title>Sequence Frankia sp. strain CcI1.17.</title>
        <authorList>
            <person name="Ghodhbane-Gtari F."/>
            <person name="Swanson E."/>
            <person name="Gueddou A."/>
            <person name="Morris K."/>
            <person name="Hezbri K."/>
            <person name="Ktari A."/>
            <person name="Nouioui I."/>
            <person name="Abebe-Akele F."/>
            <person name="Simpson S."/>
            <person name="Thomas K."/>
            <person name="Gtari M."/>
            <person name="Tisa L.S."/>
            <person name="Hurst S."/>
        </authorList>
    </citation>
    <scope>NUCLEOTIDE SEQUENCE [LARGE SCALE GENOMIC DNA]</scope>
    <source>
        <strain evidence="7">Cc1.17</strain>
    </source>
</reference>
<protein>
    <submittedName>
        <fullName evidence="6">Transcriptional regulator</fullName>
    </submittedName>
</protein>
<dbReference type="InterPro" id="IPR013196">
    <property type="entry name" value="HTH_11"/>
</dbReference>
<evidence type="ECO:0000256" key="2">
    <source>
        <dbReference type="ARBA" id="ARBA00023125"/>
    </source>
</evidence>
<evidence type="ECO:0000256" key="1">
    <source>
        <dbReference type="ARBA" id="ARBA00023015"/>
    </source>
</evidence>
<dbReference type="SUPFAM" id="SSF46785">
    <property type="entry name" value="Winged helix' DNA-binding domain"/>
    <property type="match status" value="1"/>
</dbReference>
<proteinExistence type="predicted"/>
<keyword evidence="2" id="KW-0238">DNA-binding</keyword>
<evidence type="ECO:0000259" key="5">
    <source>
        <dbReference type="PROSITE" id="PS51000"/>
    </source>
</evidence>
<feature type="domain" description="HTH deoR-type" evidence="5">
    <location>
        <begin position="2"/>
        <end position="57"/>
    </location>
</feature>
<dbReference type="PROSITE" id="PS00894">
    <property type="entry name" value="HTH_DEOR_1"/>
    <property type="match status" value="1"/>
</dbReference>
<dbReference type="PANTHER" id="PTHR34580">
    <property type="match status" value="1"/>
</dbReference>
<feature type="signal peptide" evidence="4">
    <location>
        <begin position="1"/>
        <end position="21"/>
    </location>
</feature>
<comment type="caution">
    <text evidence="6">The sequence shown here is derived from an EMBL/GenBank/DDBJ whole genome shotgun (WGS) entry which is preliminary data.</text>
</comment>
<dbReference type="InterPro" id="IPR026881">
    <property type="entry name" value="WYL_dom"/>
</dbReference>
<dbReference type="InterPro" id="IPR051534">
    <property type="entry name" value="CBASS_pafABC_assoc_protein"/>
</dbReference>
<dbReference type="Proteomes" id="UP000179627">
    <property type="component" value="Unassembled WGS sequence"/>
</dbReference>
<evidence type="ECO:0000313" key="6">
    <source>
        <dbReference type="EMBL" id="OHV46531.1"/>
    </source>
</evidence>
<dbReference type="Pfam" id="PF08279">
    <property type="entry name" value="HTH_11"/>
    <property type="match status" value="1"/>
</dbReference>
<dbReference type="GO" id="GO:0003700">
    <property type="term" value="F:DNA-binding transcription factor activity"/>
    <property type="evidence" value="ECO:0007669"/>
    <property type="project" value="InterPro"/>
</dbReference>
<evidence type="ECO:0000256" key="4">
    <source>
        <dbReference type="SAM" id="SignalP"/>
    </source>
</evidence>
<dbReference type="PIRSF" id="PIRSF016838">
    <property type="entry name" value="PafC"/>
    <property type="match status" value="1"/>
</dbReference>
<keyword evidence="1" id="KW-0805">Transcription regulation</keyword>
<evidence type="ECO:0000313" key="7">
    <source>
        <dbReference type="Proteomes" id="UP000179627"/>
    </source>
</evidence>
<sequence>MRSSRLMALLLHLQAHGGATATDLAARFEVSVRTVRRDVAALAAAGVPVWSEPGPRGGIRLVAGWRTRLDGLTGDEASALLLAGAGGDALAGLGLDAVAAAAQSKVLATLPPELRSRAGRVQERFHLDAPGWFTGADEAPWLAVVAGAVWSGYRLDLRYGRPDRVVERRVDPLGLVLKAGVWYLVARHGDDIRSYRVARIGAASAGEGPSDRFTRPDGFHLARWWAASNEDFARSLLRWPARLALSPRGMRILPQVLEPLAARRALAAAGEPDADGWREAEVWFEGPQVAESQLWAFGPHVRVLAPDSLRAALAAAARRTAALNAPDD</sequence>
<dbReference type="InterPro" id="IPR036388">
    <property type="entry name" value="WH-like_DNA-bd_sf"/>
</dbReference>
<evidence type="ECO:0000256" key="3">
    <source>
        <dbReference type="ARBA" id="ARBA00023163"/>
    </source>
</evidence>
<dbReference type="RefSeq" id="WP_071082059.1">
    <property type="nucleotide sequence ID" value="NZ_MBLM01000002.1"/>
</dbReference>
<dbReference type="Pfam" id="PF25583">
    <property type="entry name" value="WCX"/>
    <property type="match status" value="1"/>
</dbReference>
<accession>A0A1S1RL68</accession>
<keyword evidence="3" id="KW-0804">Transcription</keyword>